<feature type="domain" description="C2H2-type" evidence="2">
    <location>
        <begin position="234"/>
        <end position="257"/>
    </location>
</feature>
<dbReference type="GO" id="GO:0061630">
    <property type="term" value="F:ubiquitin protein ligase activity"/>
    <property type="evidence" value="ECO:0007669"/>
    <property type="project" value="InterPro"/>
</dbReference>
<evidence type="ECO:0000259" key="2">
    <source>
        <dbReference type="SMART" id="SM00355"/>
    </source>
</evidence>
<protein>
    <recommendedName>
        <fullName evidence="2">C2H2-type domain-containing protein</fullName>
    </recommendedName>
</protein>
<evidence type="ECO:0000256" key="1">
    <source>
        <dbReference type="SAM" id="MobiDB-lite"/>
    </source>
</evidence>
<dbReference type="OrthoDB" id="3838338at2759"/>
<dbReference type="InterPro" id="IPR013087">
    <property type="entry name" value="Znf_C2H2_type"/>
</dbReference>
<dbReference type="Pfam" id="PF23230">
    <property type="entry name" value="zf-C2H2_13"/>
    <property type="match status" value="1"/>
</dbReference>
<dbReference type="GO" id="GO:0016567">
    <property type="term" value="P:protein ubiquitination"/>
    <property type="evidence" value="ECO:0007669"/>
    <property type="project" value="TreeGrafter"/>
</dbReference>
<dbReference type="PANTHER" id="PTHR22938:SF0">
    <property type="entry name" value="E3 UBIQUITIN-PROTEIN LIGASE ZNF598"/>
    <property type="match status" value="1"/>
</dbReference>
<gene>
    <name evidence="3" type="ORF">Vbra_3184</name>
</gene>
<dbReference type="GO" id="GO:0072344">
    <property type="term" value="P:rescue of stalled ribosome"/>
    <property type="evidence" value="ECO:0007669"/>
    <property type="project" value="InterPro"/>
</dbReference>
<dbReference type="InParanoid" id="A0A0G4G733"/>
<accession>A0A0G4G733</accession>
<evidence type="ECO:0000313" key="3">
    <source>
        <dbReference type="EMBL" id="CEM24430.1"/>
    </source>
</evidence>
<dbReference type="InterPro" id="IPR056437">
    <property type="entry name" value="Znf-C2H2_ZNF598/HEL2"/>
</dbReference>
<feature type="region of interest" description="Disordered" evidence="1">
    <location>
        <begin position="365"/>
        <end position="531"/>
    </location>
</feature>
<dbReference type="Proteomes" id="UP000041254">
    <property type="component" value="Unassembled WGS sequence"/>
</dbReference>
<dbReference type="SMART" id="SM00355">
    <property type="entry name" value="ZnF_C2H2"/>
    <property type="match status" value="3"/>
</dbReference>
<feature type="compositionally biased region" description="Low complexity" evidence="1">
    <location>
        <begin position="442"/>
        <end position="474"/>
    </location>
</feature>
<feature type="compositionally biased region" description="Low complexity" evidence="1">
    <location>
        <begin position="488"/>
        <end position="498"/>
    </location>
</feature>
<dbReference type="PANTHER" id="PTHR22938">
    <property type="entry name" value="ZINC FINGER PROTEIN 598"/>
    <property type="match status" value="1"/>
</dbReference>
<dbReference type="VEuPathDB" id="CryptoDB:Vbra_3184"/>
<evidence type="ECO:0000313" key="4">
    <source>
        <dbReference type="Proteomes" id="UP000041254"/>
    </source>
</evidence>
<feature type="region of interest" description="Disordered" evidence="1">
    <location>
        <begin position="1"/>
        <end position="67"/>
    </location>
</feature>
<sequence length="531" mass="57348">MMWRPKKAREQQEAAASSSARESSDAPAAAADAAAAADVAFDARQDDLEEESGSDGEEEQGDEDEDDFPPCIVCFEPLVFAAVPPCNHRMVESEHLIVTKTDKRYQDWGIFGTTATNGYLKWDPDTECFYDDVDHLHFLKGLSKKLCPICLADRRRRAGEGGSGGEARNDFGLKEFASIDDLKKHLRHAHDRYLCDICLAHRKVFLQQQQLFTQSGLHRHIRKGDGDSSFKGHPFCKWCRTNFYGDAELYGHLQQEHFTCQICRRDNNSPFRYSFFRQYDDLERHFRKEHYLCEHRECLEAKWVVFASPVDLKAHMIEVHGSTDRYLPVNFTIRRSDRAGEGVRDPDDSGTLTMGPVAQIRASDRPFNAPLSSGAFTSGGHDQSAAAANAPQGDFDMSGTDFPSLPADRGGPIGWPPSSRAGRGKAAPASRGGADFPSLGRPSAAKSSAPSGSSGKWGRPGARARGNASSSANGFPALPTPAWGGAGASSPSSAAVAGAAGGGGGGKGKKNKGKGKGGVDKALAKLAIRQG</sequence>
<reference evidence="3 4" key="1">
    <citation type="submission" date="2014-11" db="EMBL/GenBank/DDBJ databases">
        <authorList>
            <person name="Zhu J."/>
            <person name="Qi W."/>
            <person name="Song R."/>
        </authorList>
    </citation>
    <scope>NUCLEOTIDE SEQUENCE [LARGE SCALE GENOMIC DNA]</scope>
</reference>
<dbReference type="OMA" id="HEDTHAF"/>
<keyword evidence="4" id="KW-1185">Reference proteome</keyword>
<dbReference type="GO" id="GO:0043022">
    <property type="term" value="F:ribosome binding"/>
    <property type="evidence" value="ECO:0007669"/>
    <property type="project" value="TreeGrafter"/>
</dbReference>
<dbReference type="STRING" id="1169540.A0A0G4G733"/>
<dbReference type="AlphaFoldDB" id="A0A0G4G733"/>
<feature type="compositionally biased region" description="Low complexity" evidence="1">
    <location>
        <begin position="13"/>
        <end position="40"/>
    </location>
</feature>
<dbReference type="InterPro" id="IPR044288">
    <property type="entry name" value="ZNF598/HEL2"/>
</dbReference>
<feature type="compositionally biased region" description="Acidic residues" evidence="1">
    <location>
        <begin position="47"/>
        <end position="67"/>
    </location>
</feature>
<feature type="domain" description="C2H2-type" evidence="2">
    <location>
        <begin position="291"/>
        <end position="320"/>
    </location>
</feature>
<organism evidence="3 4">
    <name type="scientific">Vitrella brassicaformis (strain CCMP3155)</name>
    <dbReference type="NCBI Taxonomy" id="1169540"/>
    <lineage>
        <taxon>Eukaryota</taxon>
        <taxon>Sar</taxon>
        <taxon>Alveolata</taxon>
        <taxon>Colpodellida</taxon>
        <taxon>Vitrellaceae</taxon>
        <taxon>Vitrella</taxon>
    </lineage>
</organism>
<name>A0A0G4G733_VITBC</name>
<feature type="domain" description="C2H2-type" evidence="2">
    <location>
        <begin position="258"/>
        <end position="290"/>
    </location>
</feature>
<dbReference type="EMBL" id="CDMY01000581">
    <property type="protein sequence ID" value="CEM24430.1"/>
    <property type="molecule type" value="Genomic_DNA"/>
</dbReference>
<proteinExistence type="predicted"/>